<dbReference type="EMBL" id="JBHRVD010000001">
    <property type="protein sequence ID" value="MFC3326196.1"/>
    <property type="molecule type" value="Genomic_DNA"/>
</dbReference>
<gene>
    <name evidence="1" type="ORF">ACFOJ9_31265</name>
</gene>
<organism evidence="1 2">
    <name type="scientific">Mesorhizobium cantuariense</name>
    <dbReference type="NCBI Taxonomy" id="1300275"/>
    <lineage>
        <taxon>Bacteria</taxon>
        <taxon>Pseudomonadati</taxon>
        <taxon>Pseudomonadota</taxon>
        <taxon>Alphaproteobacteria</taxon>
        <taxon>Hyphomicrobiales</taxon>
        <taxon>Phyllobacteriaceae</taxon>
        <taxon>Mesorhizobium</taxon>
    </lineage>
</organism>
<dbReference type="RefSeq" id="WP_378984850.1">
    <property type="nucleotide sequence ID" value="NZ_JBHRVD010000001.1"/>
</dbReference>
<comment type="caution">
    <text evidence="1">The sequence shown here is derived from an EMBL/GenBank/DDBJ whole genome shotgun (WGS) entry which is preliminary data.</text>
</comment>
<sequence length="137" mass="14554">MTEYNPFSWHWIIGGDESSFWSSASGAYVAALPDDAGVTRIASEQELNDVLAPYGLPGPVTRVPVSVSARQFKLQLLAAGLLDQVEGFIASQGEAVQIAYDNSGSFVRTEPMMAAGFAALEFSEAEVDAFFVAAATL</sequence>
<evidence type="ECO:0000313" key="2">
    <source>
        <dbReference type="Proteomes" id="UP001595648"/>
    </source>
</evidence>
<dbReference type="Proteomes" id="UP001595648">
    <property type="component" value="Unassembled WGS sequence"/>
</dbReference>
<name>A0ABV7MYU7_9HYPH</name>
<reference evidence="2" key="1">
    <citation type="journal article" date="2019" name="Int. J. Syst. Evol. Microbiol.">
        <title>The Global Catalogue of Microorganisms (GCM) 10K type strain sequencing project: providing services to taxonomists for standard genome sequencing and annotation.</title>
        <authorList>
            <consortium name="The Broad Institute Genomics Platform"/>
            <consortium name="The Broad Institute Genome Sequencing Center for Infectious Disease"/>
            <person name="Wu L."/>
            <person name="Ma J."/>
        </authorList>
    </citation>
    <scope>NUCLEOTIDE SEQUENCE [LARGE SCALE GENOMIC DNA]</scope>
    <source>
        <strain evidence="2">ICMP 19515</strain>
    </source>
</reference>
<proteinExistence type="predicted"/>
<protein>
    <submittedName>
        <fullName evidence="1">Uncharacterized protein</fullName>
    </submittedName>
</protein>
<keyword evidence="2" id="KW-1185">Reference proteome</keyword>
<accession>A0ABV7MYU7</accession>
<evidence type="ECO:0000313" key="1">
    <source>
        <dbReference type="EMBL" id="MFC3326196.1"/>
    </source>
</evidence>